<dbReference type="Pfam" id="PF00383">
    <property type="entry name" value="dCMP_cyt_deam_1"/>
    <property type="match status" value="1"/>
</dbReference>
<dbReference type="InterPro" id="IPR035105">
    <property type="entry name" value="Deoxycytidylate_deaminase_dom"/>
</dbReference>
<dbReference type="InterPro" id="IPR015517">
    <property type="entry name" value="dCMP_deaminase-rel"/>
</dbReference>
<dbReference type="InterPro" id="IPR002125">
    <property type="entry name" value="CMP_dCMP_dom"/>
</dbReference>
<dbReference type="EMBL" id="CAUYUJ010014539">
    <property type="protein sequence ID" value="CAK0842958.1"/>
    <property type="molecule type" value="Genomic_DNA"/>
</dbReference>
<evidence type="ECO:0000256" key="3">
    <source>
        <dbReference type="ARBA" id="ARBA00022723"/>
    </source>
</evidence>
<dbReference type="PANTHER" id="PTHR11086:SF18">
    <property type="entry name" value="DEOXYCYTIDYLATE DEAMINASE"/>
    <property type="match status" value="1"/>
</dbReference>
<comment type="caution">
    <text evidence="10">The sequence shown here is derived from an EMBL/GenBank/DDBJ whole genome shotgun (WGS) entry which is preliminary data.</text>
</comment>
<organism evidence="10 11">
    <name type="scientific">Prorocentrum cordatum</name>
    <dbReference type="NCBI Taxonomy" id="2364126"/>
    <lineage>
        <taxon>Eukaryota</taxon>
        <taxon>Sar</taxon>
        <taxon>Alveolata</taxon>
        <taxon>Dinophyceae</taxon>
        <taxon>Prorocentrales</taxon>
        <taxon>Prorocentraceae</taxon>
        <taxon>Prorocentrum</taxon>
    </lineage>
</organism>
<evidence type="ECO:0000256" key="2">
    <source>
        <dbReference type="ARBA" id="ARBA00006576"/>
    </source>
</evidence>
<name>A0ABN9TBB9_9DINO</name>
<dbReference type="SUPFAM" id="SSF53927">
    <property type="entry name" value="Cytidine deaminase-like"/>
    <property type="match status" value="1"/>
</dbReference>
<dbReference type="PROSITE" id="PS51747">
    <property type="entry name" value="CYT_DCMP_DEAMINASES_2"/>
    <property type="match status" value="1"/>
</dbReference>
<dbReference type="CDD" id="cd01286">
    <property type="entry name" value="deoxycytidylate_deaminase"/>
    <property type="match status" value="1"/>
</dbReference>
<accession>A0ABN9TBB9</accession>
<protein>
    <recommendedName>
        <fullName evidence="8">dCMP deaminase</fullName>
        <ecNumber evidence="7">3.5.4.12</ecNumber>
    </recommendedName>
    <alternativeName>
        <fullName evidence="8">dCMP deaminase</fullName>
    </alternativeName>
</protein>
<evidence type="ECO:0000256" key="8">
    <source>
        <dbReference type="ARBA" id="ARBA00041763"/>
    </source>
</evidence>
<comment type="similarity">
    <text evidence="2">Belongs to the cytidine and deoxycytidylate deaminase family.</text>
</comment>
<evidence type="ECO:0000256" key="4">
    <source>
        <dbReference type="ARBA" id="ARBA00022727"/>
    </source>
</evidence>
<proteinExistence type="inferred from homology"/>
<gene>
    <name evidence="10" type="ORF">PCOR1329_LOCUS37457</name>
</gene>
<keyword evidence="6" id="KW-0862">Zinc</keyword>
<dbReference type="Proteomes" id="UP001189429">
    <property type="component" value="Unassembled WGS sequence"/>
</dbReference>
<evidence type="ECO:0000256" key="5">
    <source>
        <dbReference type="ARBA" id="ARBA00022801"/>
    </source>
</evidence>
<evidence type="ECO:0000313" key="10">
    <source>
        <dbReference type="EMBL" id="CAK0842958.1"/>
    </source>
</evidence>
<evidence type="ECO:0000259" key="9">
    <source>
        <dbReference type="PROSITE" id="PS51747"/>
    </source>
</evidence>
<dbReference type="PANTHER" id="PTHR11086">
    <property type="entry name" value="DEOXYCYTIDYLATE DEAMINASE-RELATED"/>
    <property type="match status" value="1"/>
</dbReference>
<dbReference type="InterPro" id="IPR016192">
    <property type="entry name" value="APOBEC/CMP_deaminase_Zn-bd"/>
</dbReference>
<dbReference type="EC" id="3.5.4.12" evidence="7"/>
<dbReference type="InterPro" id="IPR016193">
    <property type="entry name" value="Cytidine_deaminase-like"/>
</dbReference>
<comment type="cofactor">
    <cofactor evidence="1">
        <name>Zn(2+)</name>
        <dbReference type="ChEBI" id="CHEBI:29105"/>
    </cofactor>
</comment>
<keyword evidence="4" id="KW-0545">Nucleotide biosynthesis</keyword>
<evidence type="ECO:0000313" key="11">
    <source>
        <dbReference type="Proteomes" id="UP001189429"/>
    </source>
</evidence>
<reference evidence="10" key="1">
    <citation type="submission" date="2023-10" db="EMBL/GenBank/DDBJ databases">
        <authorList>
            <person name="Chen Y."/>
            <person name="Shah S."/>
            <person name="Dougan E. K."/>
            <person name="Thang M."/>
            <person name="Chan C."/>
        </authorList>
    </citation>
    <scope>NUCLEOTIDE SEQUENCE [LARGE SCALE GENOMIC DNA]</scope>
</reference>
<keyword evidence="11" id="KW-1185">Reference proteome</keyword>
<evidence type="ECO:0000256" key="6">
    <source>
        <dbReference type="ARBA" id="ARBA00022833"/>
    </source>
</evidence>
<feature type="domain" description="CMP/dCMP-type deaminase" evidence="9">
    <location>
        <begin position="91"/>
        <end position="232"/>
    </location>
</feature>
<dbReference type="Gene3D" id="3.40.140.10">
    <property type="entry name" value="Cytidine Deaminase, domain 2"/>
    <property type="match status" value="1"/>
</dbReference>
<keyword evidence="5" id="KW-0378">Hydrolase</keyword>
<dbReference type="PROSITE" id="PS00903">
    <property type="entry name" value="CYT_DCMP_DEAMINASES_1"/>
    <property type="match status" value="1"/>
</dbReference>
<evidence type="ECO:0000256" key="7">
    <source>
        <dbReference type="ARBA" id="ARBA00038938"/>
    </source>
</evidence>
<sequence length="281" mass="30334">MASRAREYVALFSAGVAGTAVGGALAAAWLARRQRRAAGGGAFLAEQSRGVDDTDVVCEPCEAKSLDGVPVTGVPLGVDPYSPAKRQGALSWDDYFMALAFLSAQRSKDPNKQVGACIVSRCNIILSIGYNGFPRGISDDDLPWAKLSRTGDPLETKYPFVCHAEANAILNANTDKMAGQRLYVTMFPCNECAKMIVQAGLVEVVYCEAKDDGGKQADMACYEASRRLLRLAGVRTRQHQLVRRIVASEAATTSPRSSFGGWEREERHGCRSRVRRPAALG</sequence>
<evidence type="ECO:0000256" key="1">
    <source>
        <dbReference type="ARBA" id="ARBA00001947"/>
    </source>
</evidence>
<keyword evidence="3" id="KW-0479">Metal-binding</keyword>